<proteinExistence type="predicted"/>
<organism evidence="6 7">
    <name type="scientific">Endozoicomonas elysicola</name>
    <dbReference type="NCBI Taxonomy" id="305900"/>
    <lineage>
        <taxon>Bacteria</taxon>
        <taxon>Pseudomonadati</taxon>
        <taxon>Pseudomonadota</taxon>
        <taxon>Gammaproteobacteria</taxon>
        <taxon>Oceanospirillales</taxon>
        <taxon>Endozoicomonadaceae</taxon>
        <taxon>Endozoicomonas</taxon>
    </lineage>
</organism>
<evidence type="ECO:0000256" key="3">
    <source>
        <dbReference type="ARBA" id="ARBA00023315"/>
    </source>
</evidence>
<gene>
    <name evidence="6" type="ORF">GV64_01820</name>
</gene>
<keyword evidence="2 6" id="KW-0808">Transferase</keyword>
<comment type="pathway">
    <text evidence="1">Lipid metabolism.</text>
</comment>
<evidence type="ECO:0000256" key="2">
    <source>
        <dbReference type="ARBA" id="ARBA00022679"/>
    </source>
</evidence>
<protein>
    <submittedName>
        <fullName evidence="6">Glycerol acyltransferase</fullName>
    </submittedName>
</protein>
<evidence type="ECO:0000256" key="1">
    <source>
        <dbReference type="ARBA" id="ARBA00005189"/>
    </source>
</evidence>
<dbReference type="Proteomes" id="UP000027997">
    <property type="component" value="Unassembled WGS sequence"/>
</dbReference>
<evidence type="ECO:0000313" key="6">
    <source>
        <dbReference type="EMBL" id="KEI69645.1"/>
    </source>
</evidence>
<dbReference type="eggNOG" id="COG0204">
    <property type="taxonomic scope" value="Bacteria"/>
</dbReference>
<dbReference type="STRING" id="305900.GV64_01820"/>
<dbReference type="Pfam" id="PF01553">
    <property type="entry name" value="Acyltransferase"/>
    <property type="match status" value="1"/>
</dbReference>
<evidence type="ECO:0000256" key="4">
    <source>
        <dbReference type="SAM" id="Phobius"/>
    </source>
</evidence>
<reference evidence="6 7" key="1">
    <citation type="submission" date="2014-06" db="EMBL/GenBank/DDBJ databases">
        <title>Whole Genome Sequences of Three Symbiotic Endozoicomonas Bacteria.</title>
        <authorList>
            <person name="Neave M.J."/>
            <person name="Apprill A."/>
            <person name="Voolstra C.R."/>
        </authorList>
    </citation>
    <scope>NUCLEOTIDE SEQUENCE [LARGE SCALE GENOMIC DNA]</scope>
    <source>
        <strain evidence="6 7">DSM 22380</strain>
    </source>
</reference>
<name>A0A081K669_9GAMM</name>
<dbReference type="AlphaFoldDB" id="A0A081K669"/>
<keyword evidence="4" id="KW-0472">Membrane</keyword>
<feature type="domain" description="Phospholipid/glycerol acyltransferase" evidence="5">
    <location>
        <begin position="89"/>
        <end position="203"/>
    </location>
</feature>
<feature type="transmembrane region" description="Helical" evidence="4">
    <location>
        <begin position="12"/>
        <end position="45"/>
    </location>
</feature>
<keyword evidence="3 6" id="KW-0012">Acyltransferase</keyword>
<keyword evidence="4" id="KW-1133">Transmembrane helix</keyword>
<dbReference type="InterPro" id="IPR002123">
    <property type="entry name" value="Plipid/glycerol_acylTrfase"/>
</dbReference>
<keyword evidence="7" id="KW-1185">Reference proteome</keyword>
<dbReference type="GO" id="GO:0006654">
    <property type="term" value="P:phosphatidic acid biosynthetic process"/>
    <property type="evidence" value="ECO:0007669"/>
    <property type="project" value="TreeGrafter"/>
</dbReference>
<dbReference type="GO" id="GO:0003841">
    <property type="term" value="F:1-acylglycerol-3-phosphate O-acyltransferase activity"/>
    <property type="evidence" value="ECO:0007669"/>
    <property type="project" value="TreeGrafter"/>
</dbReference>
<sequence length="252" mass="28495">MLSGVGSSMMSIIFHIISIIRTTVFYLSFALWTALWSTVMILFIYPFRFRLRHRVFVKTWAIVSVYLCRLICGVRWNVKGRENIPETPCVIISNHQSTWETFFLQTLLTPQTQVIKQELLRIPFFGWAFKKIKPIAISRKDARQALQQVRDQGKAALEHNVWVLIFPEGTRTKPGEPGKFSRGGAGLAKAAEVDILPIAHNAGSFWPNDGWLKKPGTIQIEIGPVVNTEKLSVAEANDAARSWIANSLSKMN</sequence>
<accession>A0A081K669</accession>
<evidence type="ECO:0000259" key="5">
    <source>
        <dbReference type="SMART" id="SM00563"/>
    </source>
</evidence>
<dbReference type="EMBL" id="JOJP01000001">
    <property type="protein sequence ID" value="KEI69645.1"/>
    <property type="molecule type" value="Genomic_DNA"/>
</dbReference>
<dbReference type="PANTHER" id="PTHR10434">
    <property type="entry name" value="1-ACYL-SN-GLYCEROL-3-PHOSPHATE ACYLTRANSFERASE"/>
    <property type="match status" value="1"/>
</dbReference>
<comment type="caution">
    <text evidence="6">The sequence shown here is derived from an EMBL/GenBank/DDBJ whole genome shotgun (WGS) entry which is preliminary data.</text>
</comment>
<dbReference type="SMART" id="SM00563">
    <property type="entry name" value="PlsC"/>
    <property type="match status" value="1"/>
</dbReference>
<dbReference type="SUPFAM" id="SSF69593">
    <property type="entry name" value="Glycerol-3-phosphate (1)-acyltransferase"/>
    <property type="match status" value="1"/>
</dbReference>
<dbReference type="CDD" id="cd07989">
    <property type="entry name" value="LPLAT_AGPAT-like"/>
    <property type="match status" value="1"/>
</dbReference>
<keyword evidence="4" id="KW-0812">Transmembrane</keyword>
<dbReference type="PANTHER" id="PTHR10434:SF40">
    <property type="entry name" value="1-ACYL-SN-GLYCEROL-3-PHOSPHATE ACYLTRANSFERASE"/>
    <property type="match status" value="1"/>
</dbReference>
<evidence type="ECO:0000313" key="7">
    <source>
        <dbReference type="Proteomes" id="UP000027997"/>
    </source>
</evidence>